<sequence length="560" mass="63733">MNENELSEEQLRELYDNEEIERFLHLFSAYVTEVQAPETPDDKHTTFYEEEDSIYHTRISEDNTEWVPPATSEEHLPAAPRPDSGNYESFTEFKTQRYIVPNLPHSRPTPPFTFSRLRLATERSYLAIIPAYAGKILRLVTSIVLWGFWMLWWYNLIAPALVFRIFFSLLKRRIFPYPSLEDLRQRREEVLRADEFGEQVSARLSSKASNMKEIWRLFKIYNHANKSQLNLPANKSSKDKGRSSVENLNKESDQTVLENDDETQEVQDLKRIGLQLLEELADLHERIHNIFIWRRPSSSRVYGMILAAMLMMSFLPSKYIVKGIIFAVGFGFWHLTPVFLALSSSMRKRLPPPFADVPTDAEYAMELISQRVAAGLDVTPSRKHKNPGATESADVSSSHKNGNFSQGSSSSSIDWKKWGDRVAIGKSAVNDIKRLKPGNPVVWPPRHPLIAGVIGIAQPQAIPEVHTYPGQHGSTPGLLTLTHNALLFTPLISQTPKVVIPLTAVKGVKKAGLLKGLNIRWDDSIDGLKEKKEDKFSWIGSRDELFARLVGSDGKRWMKV</sequence>
<accession>A0A0D2LMA0</accession>
<evidence type="ECO:0000313" key="4">
    <source>
        <dbReference type="Proteomes" id="UP000054270"/>
    </source>
</evidence>
<dbReference type="PANTHER" id="PTHR37402">
    <property type="entry name" value="GRAM DOMAIN-CONTAINING PROTEIN 4"/>
    <property type="match status" value="1"/>
</dbReference>
<dbReference type="PANTHER" id="PTHR37402:SF1">
    <property type="entry name" value="GRAM DOMAIN-CONTAINING PROTEIN 4"/>
    <property type="match status" value="1"/>
</dbReference>
<evidence type="ECO:0000256" key="1">
    <source>
        <dbReference type="SAM" id="MobiDB-lite"/>
    </source>
</evidence>
<gene>
    <name evidence="3" type="ORF">HYPSUDRAFT_61151</name>
</gene>
<dbReference type="OMA" id="YWILWYH"/>
<dbReference type="Proteomes" id="UP000054270">
    <property type="component" value="Unassembled WGS sequence"/>
</dbReference>
<keyword evidence="2" id="KW-1133">Transmembrane helix</keyword>
<dbReference type="GO" id="GO:0006915">
    <property type="term" value="P:apoptotic process"/>
    <property type="evidence" value="ECO:0007669"/>
    <property type="project" value="InterPro"/>
</dbReference>
<proteinExistence type="predicted"/>
<feature type="region of interest" description="Disordered" evidence="1">
    <location>
        <begin position="230"/>
        <end position="261"/>
    </location>
</feature>
<feature type="region of interest" description="Disordered" evidence="1">
    <location>
        <begin position="378"/>
        <end position="413"/>
    </location>
</feature>
<keyword evidence="4" id="KW-1185">Reference proteome</keyword>
<evidence type="ECO:0000256" key="2">
    <source>
        <dbReference type="SAM" id="Phobius"/>
    </source>
</evidence>
<feature type="compositionally biased region" description="Basic and acidic residues" evidence="1">
    <location>
        <begin position="236"/>
        <end position="253"/>
    </location>
</feature>
<feature type="compositionally biased region" description="Polar residues" evidence="1">
    <location>
        <begin position="393"/>
        <end position="407"/>
    </location>
</feature>
<dbReference type="AlphaFoldDB" id="A0A0D2LMA0"/>
<dbReference type="STRING" id="945553.A0A0D2LMA0"/>
<feature type="transmembrane region" description="Helical" evidence="2">
    <location>
        <begin position="152"/>
        <end position="170"/>
    </location>
</feature>
<keyword evidence="2" id="KW-0472">Membrane</keyword>
<organism evidence="3 4">
    <name type="scientific">Hypholoma sublateritium (strain FD-334 SS-4)</name>
    <dbReference type="NCBI Taxonomy" id="945553"/>
    <lineage>
        <taxon>Eukaryota</taxon>
        <taxon>Fungi</taxon>
        <taxon>Dikarya</taxon>
        <taxon>Basidiomycota</taxon>
        <taxon>Agaricomycotina</taxon>
        <taxon>Agaricomycetes</taxon>
        <taxon>Agaricomycetidae</taxon>
        <taxon>Agaricales</taxon>
        <taxon>Agaricineae</taxon>
        <taxon>Strophariaceae</taxon>
        <taxon>Hypholoma</taxon>
    </lineage>
</organism>
<dbReference type="EMBL" id="KN817519">
    <property type="protein sequence ID" value="KJA29117.1"/>
    <property type="molecule type" value="Genomic_DNA"/>
</dbReference>
<evidence type="ECO:0000313" key="3">
    <source>
        <dbReference type="EMBL" id="KJA29117.1"/>
    </source>
</evidence>
<name>A0A0D2LMA0_HYPSF</name>
<keyword evidence="2" id="KW-0812">Transmembrane</keyword>
<feature type="transmembrane region" description="Helical" evidence="2">
    <location>
        <begin position="323"/>
        <end position="342"/>
    </location>
</feature>
<dbReference type="InterPro" id="IPR037847">
    <property type="entry name" value="GRAMDC4"/>
</dbReference>
<protein>
    <submittedName>
        <fullName evidence="3">Uncharacterized protein</fullName>
    </submittedName>
</protein>
<dbReference type="OrthoDB" id="1708389at2759"/>
<reference evidence="4" key="1">
    <citation type="submission" date="2014-04" db="EMBL/GenBank/DDBJ databases">
        <title>Evolutionary Origins and Diversification of the Mycorrhizal Mutualists.</title>
        <authorList>
            <consortium name="DOE Joint Genome Institute"/>
            <consortium name="Mycorrhizal Genomics Consortium"/>
            <person name="Kohler A."/>
            <person name="Kuo A."/>
            <person name="Nagy L.G."/>
            <person name="Floudas D."/>
            <person name="Copeland A."/>
            <person name="Barry K.W."/>
            <person name="Cichocki N."/>
            <person name="Veneault-Fourrey C."/>
            <person name="LaButti K."/>
            <person name="Lindquist E.A."/>
            <person name="Lipzen A."/>
            <person name="Lundell T."/>
            <person name="Morin E."/>
            <person name="Murat C."/>
            <person name="Riley R."/>
            <person name="Ohm R."/>
            <person name="Sun H."/>
            <person name="Tunlid A."/>
            <person name="Henrissat B."/>
            <person name="Grigoriev I.V."/>
            <person name="Hibbett D.S."/>
            <person name="Martin F."/>
        </authorList>
    </citation>
    <scope>NUCLEOTIDE SEQUENCE [LARGE SCALE GENOMIC DNA]</scope>
    <source>
        <strain evidence="4">FD-334 SS-4</strain>
    </source>
</reference>